<feature type="binding site" evidence="2">
    <location>
        <begin position="228"/>
        <end position="231"/>
    </location>
    <ligand>
        <name>dihydroxyacetone phosphate</name>
        <dbReference type="ChEBI" id="CHEBI:57642"/>
    </ligand>
</feature>
<evidence type="ECO:0000256" key="3">
    <source>
        <dbReference type="PIRSR" id="PIRSR001359-3"/>
    </source>
</evidence>
<evidence type="ECO:0000256" key="1">
    <source>
        <dbReference type="PIRSR" id="PIRSR001359-1"/>
    </source>
</evidence>
<feature type="binding site" evidence="3">
    <location>
        <position position="83"/>
    </location>
    <ligand>
        <name>Zn(2+)</name>
        <dbReference type="ChEBI" id="CHEBI:29105"/>
        <label>1</label>
        <note>catalytic</note>
    </ligand>
</feature>
<organism evidence="4 5">
    <name type="scientific">Acetonema longum DSM 6540</name>
    <dbReference type="NCBI Taxonomy" id="1009370"/>
    <lineage>
        <taxon>Bacteria</taxon>
        <taxon>Bacillati</taxon>
        <taxon>Bacillota</taxon>
        <taxon>Negativicutes</taxon>
        <taxon>Acetonemataceae</taxon>
        <taxon>Acetonema</taxon>
    </lineage>
</organism>
<dbReference type="NCBIfam" id="NF005288">
    <property type="entry name" value="PRK06806.1"/>
    <property type="match status" value="1"/>
</dbReference>
<feature type="binding site" evidence="2">
    <location>
        <begin position="207"/>
        <end position="209"/>
    </location>
    <ligand>
        <name>dihydroxyacetone phosphate</name>
        <dbReference type="ChEBI" id="CHEBI:57642"/>
    </ligand>
</feature>
<dbReference type="EC" id="4.1.2.13" evidence="4"/>
<evidence type="ECO:0000313" key="5">
    <source>
        <dbReference type="Proteomes" id="UP000003240"/>
    </source>
</evidence>
<dbReference type="Gene3D" id="3.20.20.70">
    <property type="entry name" value="Aldolase class I"/>
    <property type="match status" value="1"/>
</dbReference>
<dbReference type="PIRSF" id="PIRSF001359">
    <property type="entry name" value="F_bP_aldolase_II"/>
    <property type="match status" value="1"/>
</dbReference>
<dbReference type="PROSITE" id="PS00806">
    <property type="entry name" value="ALDOLASE_CLASS_II_2"/>
    <property type="match status" value="1"/>
</dbReference>
<proteinExistence type="predicted"/>
<dbReference type="EMBL" id="AFGF01000144">
    <property type="protein sequence ID" value="EGO63006.1"/>
    <property type="molecule type" value="Genomic_DNA"/>
</dbReference>
<name>F7NLR5_9FIRM</name>
<keyword evidence="5" id="KW-1185">Reference proteome</keyword>
<protein>
    <submittedName>
        <fullName evidence="4">Fructose-bisphosphate aldolase</fullName>
        <ecNumber evidence="4">4.1.2.13</ecNumber>
    </submittedName>
</protein>
<dbReference type="InterPro" id="IPR050246">
    <property type="entry name" value="Class_II_FBP_aldolase"/>
</dbReference>
<dbReference type="AlphaFoldDB" id="F7NLR5"/>
<feature type="binding site" evidence="3">
    <location>
        <position position="134"/>
    </location>
    <ligand>
        <name>Zn(2+)</name>
        <dbReference type="ChEBI" id="CHEBI:29105"/>
        <label>2</label>
    </ligand>
</feature>
<gene>
    <name evidence="4" type="ORF">ALO_15197</name>
</gene>
<reference evidence="4 5" key="1">
    <citation type="journal article" date="2011" name="EMBO J.">
        <title>Structural diversity of bacterial flagellar motors.</title>
        <authorList>
            <person name="Chen S."/>
            <person name="Beeby M."/>
            <person name="Murphy G.E."/>
            <person name="Leadbetter J.R."/>
            <person name="Hendrixson D.R."/>
            <person name="Briegel A."/>
            <person name="Li Z."/>
            <person name="Shi J."/>
            <person name="Tocheva E.I."/>
            <person name="Muller A."/>
            <person name="Dobro M.J."/>
            <person name="Jensen G.J."/>
        </authorList>
    </citation>
    <scope>NUCLEOTIDE SEQUENCE [LARGE SCALE GENOMIC DNA]</scope>
    <source>
        <strain evidence="4 5">DSM 6540</strain>
    </source>
</reference>
<keyword evidence="4" id="KW-0456">Lyase</keyword>
<accession>F7NLR5</accession>
<feature type="binding site" evidence="3">
    <location>
        <position position="178"/>
    </location>
    <ligand>
        <name>Zn(2+)</name>
        <dbReference type="ChEBI" id="CHEBI:29105"/>
        <label>1</label>
        <note>catalytic</note>
    </ligand>
</feature>
<dbReference type="eggNOG" id="COG0191">
    <property type="taxonomic scope" value="Bacteria"/>
</dbReference>
<keyword evidence="3" id="KW-0862">Zinc</keyword>
<dbReference type="OrthoDB" id="9803995at2"/>
<dbReference type="NCBIfam" id="TIGR00167">
    <property type="entry name" value="cbbA"/>
    <property type="match status" value="1"/>
</dbReference>
<feature type="active site" description="Proton donor" evidence="1">
    <location>
        <position position="82"/>
    </location>
</feature>
<comment type="caution">
    <text evidence="4">The sequence shown here is derived from an EMBL/GenBank/DDBJ whole genome shotgun (WGS) entry which is preliminary data.</text>
</comment>
<comment type="cofactor">
    <cofactor evidence="3">
        <name>Zn(2+)</name>
        <dbReference type="ChEBI" id="CHEBI:29105"/>
    </cofactor>
    <text evidence="3">Binds 2 Zn(2+) ions per subunit. One is catalytic and the other provides a structural contribution.</text>
</comment>
<evidence type="ECO:0000256" key="2">
    <source>
        <dbReference type="PIRSR" id="PIRSR001359-2"/>
    </source>
</evidence>
<dbReference type="GO" id="GO:0004332">
    <property type="term" value="F:fructose-bisphosphate aldolase activity"/>
    <property type="evidence" value="ECO:0007669"/>
    <property type="project" value="UniProtKB-EC"/>
</dbReference>
<feature type="binding site" evidence="3">
    <location>
        <position position="104"/>
    </location>
    <ligand>
        <name>Zn(2+)</name>
        <dbReference type="ChEBI" id="CHEBI:29105"/>
        <label>2</label>
    </ligand>
</feature>
<dbReference type="Proteomes" id="UP000003240">
    <property type="component" value="Unassembled WGS sequence"/>
</dbReference>
<evidence type="ECO:0000313" key="4">
    <source>
        <dbReference type="EMBL" id="EGO63006.1"/>
    </source>
</evidence>
<dbReference type="STRING" id="1009370.ALO_15197"/>
<dbReference type="GO" id="GO:0008270">
    <property type="term" value="F:zinc ion binding"/>
    <property type="evidence" value="ECO:0007669"/>
    <property type="project" value="InterPro"/>
</dbReference>
<dbReference type="PANTHER" id="PTHR30304:SF0">
    <property type="entry name" value="D-TAGATOSE-1,6-BISPHOSPHATE ALDOLASE SUBUNIT GATY-RELATED"/>
    <property type="match status" value="1"/>
</dbReference>
<dbReference type="SUPFAM" id="SSF51569">
    <property type="entry name" value="Aldolase"/>
    <property type="match status" value="1"/>
</dbReference>
<dbReference type="Pfam" id="PF01116">
    <property type="entry name" value="F_bP_aldolase"/>
    <property type="match status" value="1"/>
</dbReference>
<dbReference type="PANTHER" id="PTHR30304">
    <property type="entry name" value="D-TAGATOSE-1,6-BISPHOSPHATE ALDOLASE"/>
    <property type="match status" value="1"/>
</dbReference>
<dbReference type="CDD" id="cd00947">
    <property type="entry name" value="TBP_aldolase_IIB"/>
    <property type="match status" value="1"/>
</dbReference>
<feature type="binding site" evidence="2">
    <location>
        <position position="179"/>
    </location>
    <ligand>
        <name>dihydroxyacetone phosphate</name>
        <dbReference type="ChEBI" id="CHEBI:57642"/>
    </ligand>
</feature>
<keyword evidence="3" id="KW-0479">Metal-binding</keyword>
<dbReference type="GO" id="GO:0005975">
    <property type="term" value="P:carbohydrate metabolic process"/>
    <property type="evidence" value="ECO:0007669"/>
    <property type="project" value="InterPro"/>
</dbReference>
<feature type="binding site" evidence="3">
    <location>
        <position position="206"/>
    </location>
    <ligand>
        <name>Zn(2+)</name>
        <dbReference type="ChEBI" id="CHEBI:29105"/>
        <label>1</label>
        <note>catalytic</note>
    </ligand>
</feature>
<sequence length="282" mass="30637">MPLVTLREILQKTDQSDYGVGSFNVVSMEMVMGVIRAAEETFSPIILQTAEARLKHSPLNLIGPLMVEAACKAKVPVAVHLDHGSQLEIIKQALEIGFTSVMFDGSRLPLAVNITKTLEVARLAQGYGASVEAEIGRVGGSEDGAEDIEMAITQVQDAQTFFEHTGVDALAVAIGNVHGVYKREPNLQFARLKDIHAAVAAPLVLHGGSGITAQDFRQCIQHGIKKINVQTATLHKVVAKVRSLFQQTENPDYFTYHECVIAAAHESAKDHMEAFQSVNQAW</sequence>
<dbReference type="RefSeq" id="WP_004097094.1">
    <property type="nucleotide sequence ID" value="NZ_AFGF01000144.1"/>
</dbReference>
<dbReference type="InterPro" id="IPR013785">
    <property type="entry name" value="Aldolase_TIM"/>
</dbReference>
<dbReference type="InterPro" id="IPR000771">
    <property type="entry name" value="FBA_II"/>
</dbReference>